<evidence type="ECO:0000313" key="1">
    <source>
        <dbReference type="EMBL" id="CAG2064162.1"/>
    </source>
</evidence>
<accession>A0ABN7P8L4</accession>
<proteinExistence type="predicted"/>
<comment type="caution">
    <text evidence="1">The sequence shown here is derived from an EMBL/GenBank/DDBJ whole genome shotgun (WGS) entry which is preliminary data.</text>
</comment>
<reference evidence="1" key="1">
    <citation type="submission" date="2021-03" db="EMBL/GenBank/DDBJ databases">
        <authorList>
            <person name="Tran Van P."/>
        </authorList>
    </citation>
    <scope>NUCLEOTIDE SEQUENCE</scope>
</reference>
<dbReference type="EMBL" id="CAJPIN010032024">
    <property type="protein sequence ID" value="CAG2064162.1"/>
    <property type="molecule type" value="Genomic_DNA"/>
</dbReference>
<evidence type="ECO:0000313" key="2">
    <source>
        <dbReference type="Proteomes" id="UP001153148"/>
    </source>
</evidence>
<feature type="non-terminal residue" evidence="1">
    <location>
        <position position="1"/>
    </location>
</feature>
<dbReference type="SUPFAM" id="SSF53300">
    <property type="entry name" value="vWA-like"/>
    <property type="match status" value="1"/>
</dbReference>
<protein>
    <submittedName>
        <fullName evidence="1">Uncharacterized protein</fullName>
    </submittedName>
</protein>
<keyword evidence="2" id="KW-1185">Reference proteome</keyword>
<sequence>GLTERHGESDKMLLGAHGEAVFVTGGENQGEAYRENLRNVKKIAKTVVSVGFNHYKDEELSDIATVKDGKVNMVLYKNSVQLKEAVDGIYPAGACDTQINELKKSAETVARKVVAPPKVAEAPPKEVEEVLAPEAK</sequence>
<gene>
    <name evidence="1" type="ORF">TPAB3V08_LOCUS11109</name>
</gene>
<name>A0ABN7P8L4_TIMPD</name>
<dbReference type="InterPro" id="IPR036465">
    <property type="entry name" value="vWFA_dom_sf"/>
</dbReference>
<dbReference type="Proteomes" id="UP001153148">
    <property type="component" value="Unassembled WGS sequence"/>
</dbReference>
<organism evidence="1 2">
    <name type="scientific">Timema podura</name>
    <name type="common">Walking stick</name>
    <dbReference type="NCBI Taxonomy" id="61482"/>
    <lineage>
        <taxon>Eukaryota</taxon>
        <taxon>Metazoa</taxon>
        <taxon>Ecdysozoa</taxon>
        <taxon>Arthropoda</taxon>
        <taxon>Hexapoda</taxon>
        <taxon>Insecta</taxon>
        <taxon>Pterygota</taxon>
        <taxon>Neoptera</taxon>
        <taxon>Polyneoptera</taxon>
        <taxon>Phasmatodea</taxon>
        <taxon>Timematodea</taxon>
        <taxon>Timematoidea</taxon>
        <taxon>Timematidae</taxon>
        <taxon>Timema</taxon>
    </lineage>
</organism>